<dbReference type="Proteomes" id="UP001642501">
    <property type="component" value="Unassembled WGS sequence"/>
</dbReference>
<feature type="compositionally biased region" description="Polar residues" evidence="2">
    <location>
        <begin position="350"/>
        <end position="364"/>
    </location>
</feature>
<gene>
    <name evidence="4" type="ORF">SEPCBS57363_000033</name>
</gene>
<organism evidence="4 5">
    <name type="scientific">Sporothrix epigloea</name>
    <dbReference type="NCBI Taxonomy" id="1892477"/>
    <lineage>
        <taxon>Eukaryota</taxon>
        <taxon>Fungi</taxon>
        <taxon>Dikarya</taxon>
        <taxon>Ascomycota</taxon>
        <taxon>Pezizomycotina</taxon>
        <taxon>Sordariomycetes</taxon>
        <taxon>Sordariomycetidae</taxon>
        <taxon>Ophiostomatales</taxon>
        <taxon>Ophiostomataceae</taxon>
        <taxon>Sporothrix</taxon>
    </lineage>
</organism>
<dbReference type="EMBL" id="CAWUOM010000001">
    <property type="protein sequence ID" value="CAK7262446.1"/>
    <property type="molecule type" value="Genomic_DNA"/>
</dbReference>
<name>A0ABP0D2J2_9PEZI</name>
<feature type="compositionally biased region" description="Basic residues" evidence="2">
    <location>
        <begin position="369"/>
        <end position="380"/>
    </location>
</feature>
<dbReference type="InterPro" id="IPR029178">
    <property type="entry name" value="Ecm11_C"/>
</dbReference>
<feature type="coiled-coil region" evidence="1">
    <location>
        <begin position="485"/>
        <end position="512"/>
    </location>
</feature>
<keyword evidence="1" id="KW-0175">Coiled coil</keyword>
<evidence type="ECO:0000313" key="5">
    <source>
        <dbReference type="Proteomes" id="UP001642501"/>
    </source>
</evidence>
<feature type="compositionally biased region" description="Polar residues" evidence="2">
    <location>
        <begin position="16"/>
        <end position="26"/>
    </location>
</feature>
<comment type="caution">
    <text evidence="4">The sequence shown here is derived from an EMBL/GenBank/DDBJ whole genome shotgun (WGS) entry which is preliminary data.</text>
</comment>
<evidence type="ECO:0000256" key="1">
    <source>
        <dbReference type="SAM" id="Coils"/>
    </source>
</evidence>
<proteinExistence type="predicted"/>
<feature type="compositionally biased region" description="Basic residues" evidence="2">
    <location>
        <begin position="391"/>
        <end position="400"/>
    </location>
</feature>
<evidence type="ECO:0000256" key="2">
    <source>
        <dbReference type="SAM" id="MobiDB-lite"/>
    </source>
</evidence>
<feature type="compositionally biased region" description="Polar residues" evidence="2">
    <location>
        <begin position="78"/>
        <end position="92"/>
    </location>
</feature>
<feature type="region of interest" description="Disordered" evidence="2">
    <location>
        <begin position="350"/>
        <end position="403"/>
    </location>
</feature>
<feature type="compositionally biased region" description="Polar residues" evidence="2">
    <location>
        <begin position="36"/>
        <end position="46"/>
    </location>
</feature>
<accession>A0ABP0D2J2</accession>
<sequence length="542" mass="61335">MLRYMQNSEPKDNRKNVTNNPVTNDVAQGDSPRLPPSQSGTQLSSRTIHESLPLSARQQLAEAAKIPVPTPIRGKTPSYHTSGAVTTSSSSPKQIGQQQGKEQRQLYPHSRAQRQPLQQTRSDPVNNRLPLYVSELSQEHQQKQQQIWEESSINSMFADSDATTTQQPPQRAVDGDRYDSPILQQRAQERGRDSPAASLIRGDWGVPRIPLVNGNDNLAGRIDDPYVERSHNGSPSRHKPVLEGSQYALRETREAARRSSFSEKQFFTKLNDIEAASPEPCLHHRSESIPALGRPALVGGGIGPKQDLHNKRLVYSHDIDEPLGRTPSRQDADEGSDLAYHVEEAVNQRTLLRGRSSSPHSELQQPKAVSRKRVLQHHSLPHVGGDEGNRRGKQIGRKRRQSLDYDDSLLHSMNYSELRDEPFDHDPTRVAVRAQAVPANLSMEDRLIHFQSKDANSQEQFFTEMPMQEWDECGDWFLSQFAELSNKIREKRQAKRRRMADFEAEISEREKTVRLKAESIERTLGDLRHEGEGMMRGKVVDL</sequence>
<evidence type="ECO:0000313" key="4">
    <source>
        <dbReference type="EMBL" id="CAK7262446.1"/>
    </source>
</evidence>
<dbReference type="PANTHER" id="PTHR28244:SF1">
    <property type="entry name" value="RNA POLYMERASE I-SPECIFIC TRANSCRIPTION INITIATION FACTOR RRN11"/>
    <property type="match status" value="1"/>
</dbReference>
<feature type="compositionally biased region" description="Polar residues" evidence="2">
    <location>
        <begin position="113"/>
        <end position="125"/>
    </location>
</feature>
<dbReference type="InterPro" id="IPR053029">
    <property type="entry name" value="RNA_pol_I-specific_init_factor"/>
</dbReference>
<dbReference type="PANTHER" id="PTHR28244">
    <property type="entry name" value="RNA POLYMERASE I-SPECIFIC TRANSCRIPTION INITIATION FACTOR RRN11"/>
    <property type="match status" value="1"/>
</dbReference>
<protein>
    <recommendedName>
        <fullName evidence="3">Extracellular mutant protein 11 C-terminal domain-containing protein</fullName>
    </recommendedName>
</protein>
<feature type="domain" description="Extracellular mutant protein 11 C-terminal" evidence="3">
    <location>
        <begin position="404"/>
        <end position="535"/>
    </location>
</feature>
<evidence type="ECO:0000259" key="3">
    <source>
        <dbReference type="Pfam" id="PF15463"/>
    </source>
</evidence>
<dbReference type="Pfam" id="PF15463">
    <property type="entry name" value="ECM11"/>
    <property type="match status" value="1"/>
</dbReference>
<feature type="region of interest" description="Disordered" evidence="2">
    <location>
        <begin position="1"/>
        <end position="126"/>
    </location>
</feature>
<keyword evidence="5" id="KW-1185">Reference proteome</keyword>
<reference evidence="4 5" key="1">
    <citation type="submission" date="2024-01" db="EMBL/GenBank/DDBJ databases">
        <authorList>
            <person name="Allen C."/>
            <person name="Tagirdzhanova G."/>
        </authorList>
    </citation>
    <scope>NUCLEOTIDE SEQUENCE [LARGE SCALE GENOMIC DNA]</scope>
    <source>
        <strain evidence="4 5">CBS 573.63</strain>
    </source>
</reference>